<evidence type="ECO:0000313" key="3">
    <source>
        <dbReference type="Proteomes" id="UP001178507"/>
    </source>
</evidence>
<keyword evidence="3" id="KW-1185">Reference proteome</keyword>
<feature type="domain" description="Methyltransferase" evidence="1">
    <location>
        <begin position="144"/>
        <end position="237"/>
    </location>
</feature>
<dbReference type="InterPro" id="IPR041698">
    <property type="entry name" value="Methyltransf_25"/>
</dbReference>
<dbReference type="Proteomes" id="UP001178507">
    <property type="component" value="Unassembled WGS sequence"/>
</dbReference>
<proteinExistence type="predicted"/>
<evidence type="ECO:0000259" key="1">
    <source>
        <dbReference type="Pfam" id="PF13649"/>
    </source>
</evidence>
<dbReference type="InterPro" id="IPR015421">
    <property type="entry name" value="PyrdxlP-dep_Trfase_major"/>
</dbReference>
<dbReference type="Gene3D" id="3.40.640.10">
    <property type="entry name" value="Type I PLP-dependent aspartate aminotransferase-like (Major domain)"/>
    <property type="match status" value="1"/>
</dbReference>
<dbReference type="EMBL" id="CAUJNA010003244">
    <property type="protein sequence ID" value="CAJ1396825.1"/>
    <property type="molecule type" value="Genomic_DNA"/>
</dbReference>
<dbReference type="InterPro" id="IPR029063">
    <property type="entry name" value="SAM-dependent_MTases_sf"/>
</dbReference>
<gene>
    <name evidence="2" type="ORF">EVOR1521_LOCUS20967</name>
</gene>
<accession>A0AA36J1J8</accession>
<name>A0AA36J1J8_9DINO</name>
<dbReference type="SUPFAM" id="SSF53383">
    <property type="entry name" value="PLP-dependent transferases"/>
    <property type="match status" value="1"/>
</dbReference>
<dbReference type="Gene3D" id="3.40.50.150">
    <property type="entry name" value="Vaccinia Virus protein VP39"/>
    <property type="match status" value="1"/>
</dbReference>
<dbReference type="InterPro" id="IPR015424">
    <property type="entry name" value="PyrdxlP-dep_Trfase"/>
</dbReference>
<protein>
    <recommendedName>
        <fullName evidence="1">Methyltransferase domain-containing protein</fullName>
    </recommendedName>
</protein>
<dbReference type="AlphaFoldDB" id="A0AA36J1J8"/>
<comment type="caution">
    <text evidence="2">The sequence shown here is derived from an EMBL/GenBank/DDBJ whole genome shotgun (WGS) entry which is preliminary data.</text>
</comment>
<dbReference type="Pfam" id="PF13649">
    <property type="entry name" value="Methyltransf_25"/>
    <property type="match status" value="1"/>
</dbReference>
<sequence>MRRHAFDDWLVSAPLLRPVPRAVRAAAFLDADPILEASASRSLGLGICDGPQGDERVHVTVSADNKRSLILDGKDTDGFVQSEVRCKGQAPELLVGRCDDPKIRKAWKCHGLDPDFAKEAFPYVAKVLEKIRARCKLPSAKPEVLMLGLGGGTMQSFLSAQCPGSHVTTVEASSAVVEAARRFFGFDGQVKVEEARQAIKALAAQKRRFDVIVIDITDTVLRGEDVKNLRALLKSGGEVLHNHTNTQKMLEQLDSFQKLFHVDKETFPGGNASAVSALHAGQTHYEAAGGSPTLRKAVAESLERTRPGLRADPDKVICMPGGKPVIFHTIAALCEDG</sequence>
<evidence type="ECO:0000313" key="2">
    <source>
        <dbReference type="EMBL" id="CAJ1396825.1"/>
    </source>
</evidence>
<organism evidence="2 3">
    <name type="scientific">Effrenium voratum</name>
    <dbReference type="NCBI Taxonomy" id="2562239"/>
    <lineage>
        <taxon>Eukaryota</taxon>
        <taxon>Sar</taxon>
        <taxon>Alveolata</taxon>
        <taxon>Dinophyceae</taxon>
        <taxon>Suessiales</taxon>
        <taxon>Symbiodiniaceae</taxon>
        <taxon>Effrenium</taxon>
    </lineage>
</organism>
<reference evidence="2" key="1">
    <citation type="submission" date="2023-08" db="EMBL/GenBank/DDBJ databases">
        <authorList>
            <person name="Chen Y."/>
            <person name="Shah S."/>
            <person name="Dougan E. K."/>
            <person name="Thang M."/>
            <person name="Chan C."/>
        </authorList>
    </citation>
    <scope>NUCLEOTIDE SEQUENCE</scope>
</reference>
<dbReference type="SUPFAM" id="SSF53335">
    <property type="entry name" value="S-adenosyl-L-methionine-dependent methyltransferases"/>
    <property type="match status" value="1"/>
</dbReference>